<dbReference type="Pfam" id="PF04115">
    <property type="entry name" value="Ureidogly_lyase"/>
    <property type="match status" value="1"/>
</dbReference>
<gene>
    <name evidence="5" type="ORF">SAMN05444165_2701</name>
</gene>
<dbReference type="Gene3D" id="2.60.120.480">
    <property type="entry name" value="Ureidoglycolate hydrolase"/>
    <property type="match status" value="1"/>
</dbReference>
<accession>A0A1N6J239</accession>
<dbReference type="GO" id="GO:0000256">
    <property type="term" value="P:allantoin catabolic process"/>
    <property type="evidence" value="ECO:0007669"/>
    <property type="project" value="InterPro"/>
</dbReference>
<dbReference type="GO" id="GO:0004848">
    <property type="term" value="F:ureidoglycolate hydrolase activity"/>
    <property type="evidence" value="ECO:0007669"/>
    <property type="project" value="InterPro"/>
</dbReference>
<comment type="catalytic activity">
    <reaction evidence="4">
        <text>(S)-ureidoglycolate = urea + glyoxylate</text>
        <dbReference type="Rhea" id="RHEA:11304"/>
        <dbReference type="ChEBI" id="CHEBI:16199"/>
        <dbReference type="ChEBI" id="CHEBI:36655"/>
        <dbReference type="ChEBI" id="CHEBI:57296"/>
        <dbReference type="EC" id="4.3.2.3"/>
    </reaction>
</comment>
<dbReference type="AlphaFoldDB" id="A0A1N6J239"/>
<dbReference type="GO" id="GO:0006144">
    <property type="term" value="P:purine nucleobase metabolic process"/>
    <property type="evidence" value="ECO:0007669"/>
    <property type="project" value="UniProtKB-KW"/>
</dbReference>
<evidence type="ECO:0000256" key="3">
    <source>
        <dbReference type="ARBA" id="ARBA00023239"/>
    </source>
</evidence>
<dbReference type="Proteomes" id="UP000185151">
    <property type="component" value="Unassembled WGS sequence"/>
</dbReference>
<dbReference type="GO" id="GO:0050385">
    <property type="term" value="F:ureidoglycolate lyase activity"/>
    <property type="evidence" value="ECO:0007669"/>
    <property type="project" value="UniProtKB-EC"/>
</dbReference>
<evidence type="ECO:0000313" key="5">
    <source>
        <dbReference type="EMBL" id="SIO38176.1"/>
    </source>
</evidence>
<proteinExistence type="predicted"/>
<organism evidence="5 6">
    <name type="scientific">Paraburkholderia phenazinium</name>
    <dbReference type="NCBI Taxonomy" id="60549"/>
    <lineage>
        <taxon>Bacteria</taxon>
        <taxon>Pseudomonadati</taxon>
        <taxon>Pseudomonadota</taxon>
        <taxon>Betaproteobacteria</taxon>
        <taxon>Burkholderiales</taxon>
        <taxon>Burkholderiaceae</taxon>
        <taxon>Paraburkholderia</taxon>
    </lineage>
</organism>
<evidence type="ECO:0000256" key="4">
    <source>
        <dbReference type="ARBA" id="ARBA00047684"/>
    </source>
</evidence>
<keyword evidence="6" id="KW-1185">Reference proteome</keyword>
<reference evidence="5 6" key="1">
    <citation type="submission" date="2016-11" db="EMBL/GenBank/DDBJ databases">
        <authorList>
            <person name="Jaros S."/>
            <person name="Januszkiewicz K."/>
            <person name="Wedrychowicz H."/>
        </authorList>
    </citation>
    <scope>NUCLEOTIDE SEQUENCE [LARGE SCALE GENOMIC DNA]</scope>
    <source>
        <strain evidence="5 6">GAS95</strain>
    </source>
</reference>
<evidence type="ECO:0000256" key="2">
    <source>
        <dbReference type="ARBA" id="ARBA00022631"/>
    </source>
</evidence>
<protein>
    <submittedName>
        <fullName evidence="5">Ureidoglycolate lyase</fullName>
    </submittedName>
</protein>
<dbReference type="InterPro" id="IPR024060">
    <property type="entry name" value="Ureidoglycolate_lyase_dom_sf"/>
</dbReference>
<name>A0A1N6J239_9BURK</name>
<evidence type="ECO:0000313" key="6">
    <source>
        <dbReference type="Proteomes" id="UP000185151"/>
    </source>
</evidence>
<dbReference type="SUPFAM" id="SSF51182">
    <property type="entry name" value="RmlC-like cupins"/>
    <property type="match status" value="1"/>
</dbReference>
<dbReference type="RefSeq" id="WP_074296113.1">
    <property type="nucleotide sequence ID" value="NZ_FSRU01000001.1"/>
</dbReference>
<comment type="subunit">
    <text evidence="1">Homodimer.</text>
</comment>
<keyword evidence="2" id="KW-0659">Purine metabolism</keyword>
<dbReference type="EMBL" id="FSRU01000001">
    <property type="protein sequence ID" value="SIO38176.1"/>
    <property type="molecule type" value="Genomic_DNA"/>
</dbReference>
<dbReference type="InterPro" id="IPR007247">
    <property type="entry name" value="Ureidogly_lyase"/>
</dbReference>
<dbReference type="OrthoDB" id="8654422at2"/>
<sequence>MPILRSLTIEPLTADAFEAYGWMLGKPLRIADGIPSYTSPSSDFWHEHLFDTGMAGETEVLWVKYRNSEDTVESLEAHWLTQQAIVPLTGSVIQIVATSTPDGRPDLDSLQAFLIPVGEGVCMRPHCWHSTRVLQNEVTCLMLTRRSTTHDLVIHLEKGTPACETGLSPIATHRLLGGSTAQHTG</sequence>
<dbReference type="InterPro" id="IPR011051">
    <property type="entry name" value="RmlC_Cupin_sf"/>
</dbReference>
<evidence type="ECO:0000256" key="1">
    <source>
        <dbReference type="ARBA" id="ARBA00011738"/>
    </source>
</evidence>
<keyword evidence="3 5" id="KW-0456">Lyase</keyword>